<dbReference type="InterPro" id="IPR005860">
    <property type="entry name" value="CobD"/>
</dbReference>
<comment type="function">
    <text evidence="2">Decarboxylates L-threonine-O-3-phosphate to yield (R)-1-amino-2-propanol O-2-phosphate, the precursor for the linkage between the nucleotide loop and the corrin ring in cobalamin.</text>
</comment>
<dbReference type="InterPro" id="IPR015422">
    <property type="entry name" value="PyrdxlP-dep_Trfase_small"/>
</dbReference>
<evidence type="ECO:0000256" key="2">
    <source>
        <dbReference type="ARBA" id="ARBA00003444"/>
    </source>
</evidence>
<keyword evidence="12" id="KW-1185">Reference proteome</keyword>
<evidence type="ECO:0000256" key="1">
    <source>
        <dbReference type="ARBA" id="ARBA00001933"/>
    </source>
</evidence>
<sequence>MRIEHGGALDRAIERFGGTPGDWIDLSTGINPETFPLPPFKEETWNRLPDEKLLRSAIDGAREYYGAGHLAGIVPAPGTQSLIQLLPHILGAKGEVAILGPTYQEHGASFLDAGWRLSNCTNIDEVAPSAKVVIIVNPNNPDGRIIPKEPLLDLARRMAGRSGVLIVDEAFADAHPEVSIATHSGMSGLIVLRSFGKFFGLGGLRLGFALTTGEIAQVLSRRLGPWAVSGPALAIAAHAFSAKDDLANFSERLEARRKLLKLVLAQSGLVEVGGTALFSLVEFARAEQLQQALCTQHVLTRKFEYAPQWLRFGLPVDEIAAQRLQKRLVRALGVVGGC</sequence>
<comment type="cofactor">
    <cofactor evidence="1">
        <name>pyridoxal 5'-phosphate</name>
        <dbReference type="ChEBI" id="CHEBI:597326"/>
    </cofactor>
</comment>
<dbReference type="PANTHER" id="PTHR42885:SF1">
    <property type="entry name" value="THREONINE-PHOSPHATE DECARBOXYLASE"/>
    <property type="match status" value="1"/>
</dbReference>
<dbReference type="NCBIfam" id="TIGR01140">
    <property type="entry name" value="L_thr_O3P_dcar"/>
    <property type="match status" value="1"/>
</dbReference>
<dbReference type="CDD" id="cd00609">
    <property type="entry name" value="AAT_like"/>
    <property type="match status" value="1"/>
</dbReference>
<proteinExistence type="predicted"/>
<dbReference type="GO" id="GO:0009236">
    <property type="term" value="P:cobalamin biosynthetic process"/>
    <property type="evidence" value="ECO:0007669"/>
    <property type="project" value="UniProtKB-UniPathway"/>
</dbReference>
<evidence type="ECO:0000313" key="11">
    <source>
        <dbReference type="EMBL" id="PSH58707.1"/>
    </source>
</evidence>
<dbReference type="Pfam" id="PF00155">
    <property type="entry name" value="Aminotran_1_2"/>
    <property type="match status" value="1"/>
</dbReference>
<comment type="catalytic activity">
    <reaction evidence="9">
        <text>O-phospho-L-threonine + H(+) = (R)-1-aminopropan-2-yl phosphate + CO2</text>
        <dbReference type="Rhea" id="RHEA:11492"/>
        <dbReference type="ChEBI" id="CHEBI:15378"/>
        <dbReference type="ChEBI" id="CHEBI:16526"/>
        <dbReference type="ChEBI" id="CHEBI:58563"/>
        <dbReference type="ChEBI" id="CHEBI:58675"/>
        <dbReference type="EC" id="4.1.1.81"/>
    </reaction>
</comment>
<organism evidence="11 12">
    <name type="scientific">Phyllobacterium endophyticum</name>
    <dbReference type="NCBI Taxonomy" id="1149773"/>
    <lineage>
        <taxon>Bacteria</taxon>
        <taxon>Pseudomonadati</taxon>
        <taxon>Pseudomonadota</taxon>
        <taxon>Alphaproteobacteria</taxon>
        <taxon>Hyphomicrobiales</taxon>
        <taxon>Phyllobacteriaceae</taxon>
        <taxon>Phyllobacterium</taxon>
    </lineage>
</organism>
<dbReference type="Gene3D" id="3.90.1150.10">
    <property type="entry name" value="Aspartate Aminotransferase, domain 1"/>
    <property type="match status" value="1"/>
</dbReference>
<dbReference type="RefSeq" id="WP_106716082.1">
    <property type="nucleotide sequence ID" value="NZ_JACHXT010000001.1"/>
</dbReference>
<evidence type="ECO:0000256" key="3">
    <source>
        <dbReference type="ARBA" id="ARBA00004953"/>
    </source>
</evidence>
<gene>
    <name evidence="11" type="ORF">CU100_07995</name>
</gene>
<evidence type="ECO:0000256" key="4">
    <source>
        <dbReference type="ARBA" id="ARBA00012285"/>
    </source>
</evidence>
<protein>
    <recommendedName>
        <fullName evidence="4">threonine-phosphate decarboxylase</fullName>
        <ecNumber evidence="4">4.1.1.81</ecNumber>
    </recommendedName>
    <alternativeName>
        <fullName evidence="8">L-threonine-O-3-phosphate decarboxylase</fullName>
    </alternativeName>
</protein>
<dbReference type="UniPathway" id="UPA00148"/>
<comment type="caution">
    <text evidence="11">The sequence shown here is derived from an EMBL/GenBank/DDBJ whole genome shotgun (WGS) entry which is preliminary data.</text>
</comment>
<name>A0A2P7AWW8_9HYPH</name>
<dbReference type="InterPro" id="IPR015421">
    <property type="entry name" value="PyrdxlP-dep_Trfase_major"/>
</dbReference>
<dbReference type="InterPro" id="IPR004839">
    <property type="entry name" value="Aminotransferase_I/II_large"/>
</dbReference>
<evidence type="ECO:0000259" key="10">
    <source>
        <dbReference type="Pfam" id="PF00155"/>
    </source>
</evidence>
<keyword evidence="5" id="KW-0169">Cobalamin biosynthesis</keyword>
<dbReference type="InterPro" id="IPR004838">
    <property type="entry name" value="NHTrfase_class1_PyrdxlP-BS"/>
</dbReference>
<dbReference type="PANTHER" id="PTHR42885">
    <property type="entry name" value="HISTIDINOL-PHOSPHATE AMINOTRANSFERASE-RELATED"/>
    <property type="match status" value="1"/>
</dbReference>
<dbReference type="AlphaFoldDB" id="A0A2P7AWW8"/>
<dbReference type="OrthoDB" id="9799304at2"/>
<accession>A0A2P7AWW8</accession>
<comment type="pathway">
    <text evidence="3">Cofactor biosynthesis; adenosylcobalamin biosynthesis.</text>
</comment>
<dbReference type="SUPFAM" id="SSF53383">
    <property type="entry name" value="PLP-dependent transferases"/>
    <property type="match status" value="1"/>
</dbReference>
<dbReference type="PROSITE" id="PS00105">
    <property type="entry name" value="AA_TRANSFER_CLASS_1"/>
    <property type="match status" value="1"/>
</dbReference>
<keyword evidence="7" id="KW-0456">Lyase</keyword>
<reference evidence="12" key="1">
    <citation type="submission" date="2017-11" db="EMBL/GenBank/DDBJ databases">
        <authorList>
            <person name="Kuznetsova I."/>
            <person name="Sazanova A."/>
            <person name="Chirak E."/>
            <person name="Safronova V."/>
            <person name="Willems A."/>
        </authorList>
    </citation>
    <scope>NUCLEOTIDE SEQUENCE [LARGE SCALE GENOMIC DNA]</scope>
    <source>
        <strain evidence="12">PEPV15</strain>
    </source>
</reference>
<evidence type="ECO:0000313" key="12">
    <source>
        <dbReference type="Proteomes" id="UP000241158"/>
    </source>
</evidence>
<dbReference type="EC" id="4.1.1.81" evidence="4"/>
<dbReference type="InterPro" id="IPR015424">
    <property type="entry name" value="PyrdxlP-dep_Trfase"/>
</dbReference>
<feature type="domain" description="Aminotransferase class I/classII large" evidence="10">
    <location>
        <begin position="44"/>
        <end position="314"/>
    </location>
</feature>
<dbReference type="GO" id="GO:0030170">
    <property type="term" value="F:pyridoxal phosphate binding"/>
    <property type="evidence" value="ECO:0007669"/>
    <property type="project" value="InterPro"/>
</dbReference>
<evidence type="ECO:0000256" key="8">
    <source>
        <dbReference type="ARBA" id="ARBA00029996"/>
    </source>
</evidence>
<evidence type="ECO:0000256" key="9">
    <source>
        <dbReference type="ARBA" id="ARBA00048531"/>
    </source>
</evidence>
<keyword evidence="6" id="KW-0663">Pyridoxal phosphate</keyword>
<evidence type="ECO:0000256" key="7">
    <source>
        <dbReference type="ARBA" id="ARBA00023239"/>
    </source>
</evidence>
<dbReference type="Gene3D" id="3.40.640.10">
    <property type="entry name" value="Type I PLP-dependent aspartate aminotransferase-like (Major domain)"/>
    <property type="match status" value="1"/>
</dbReference>
<dbReference type="EMBL" id="PGGN01000002">
    <property type="protein sequence ID" value="PSH58707.1"/>
    <property type="molecule type" value="Genomic_DNA"/>
</dbReference>
<dbReference type="GO" id="GO:0048472">
    <property type="term" value="F:threonine-phosphate decarboxylase activity"/>
    <property type="evidence" value="ECO:0007669"/>
    <property type="project" value="UniProtKB-EC"/>
</dbReference>
<evidence type="ECO:0000256" key="5">
    <source>
        <dbReference type="ARBA" id="ARBA00022573"/>
    </source>
</evidence>
<evidence type="ECO:0000256" key="6">
    <source>
        <dbReference type="ARBA" id="ARBA00022898"/>
    </source>
</evidence>
<dbReference type="Proteomes" id="UP000241158">
    <property type="component" value="Unassembled WGS sequence"/>
</dbReference>